<dbReference type="AlphaFoldDB" id="A0A0R0GSK8"/>
<accession>A0A0R0GSK8</accession>
<reference evidence="3" key="2">
    <citation type="submission" date="2018-02" db="UniProtKB">
        <authorList>
            <consortium name="EnsemblPlants"/>
        </authorList>
    </citation>
    <scope>IDENTIFICATION</scope>
    <source>
        <strain evidence="3">Williams 82</strain>
    </source>
</reference>
<evidence type="ECO:0000256" key="1">
    <source>
        <dbReference type="SAM" id="MobiDB-lite"/>
    </source>
</evidence>
<sequence length="73" mass="8204">MPVAWRPKKQRDATYFPETGLFILKNLTTATKHALSEWTNRTASCTEDPTESSSNEDGSPMNVSFLCLMHLIS</sequence>
<reference evidence="2 3" key="1">
    <citation type="journal article" date="2010" name="Nature">
        <title>Genome sequence of the palaeopolyploid soybean.</title>
        <authorList>
            <person name="Schmutz J."/>
            <person name="Cannon S.B."/>
            <person name="Schlueter J."/>
            <person name="Ma J."/>
            <person name="Mitros T."/>
            <person name="Nelson W."/>
            <person name="Hyten D.L."/>
            <person name="Song Q."/>
            <person name="Thelen J.J."/>
            <person name="Cheng J."/>
            <person name="Xu D."/>
            <person name="Hellsten U."/>
            <person name="May G.D."/>
            <person name="Yu Y."/>
            <person name="Sakurai T."/>
            <person name="Umezawa T."/>
            <person name="Bhattacharyya M.K."/>
            <person name="Sandhu D."/>
            <person name="Valliyodan B."/>
            <person name="Lindquist E."/>
            <person name="Peto M."/>
            <person name="Grant D."/>
            <person name="Shu S."/>
            <person name="Goodstein D."/>
            <person name="Barry K."/>
            <person name="Futrell-Griggs M."/>
            <person name="Abernathy B."/>
            <person name="Du J."/>
            <person name="Tian Z."/>
            <person name="Zhu L."/>
            <person name="Gill N."/>
            <person name="Joshi T."/>
            <person name="Libault M."/>
            <person name="Sethuraman A."/>
            <person name="Zhang X.-C."/>
            <person name="Shinozaki K."/>
            <person name="Nguyen H.T."/>
            <person name="Wing R.A."/>
            <person name="Cregan P."/>
            <person name="Specht J."/>
            <person name="Grimwood J."/>
            <person name="Rokhsar D."/>
            <person name="Stacey G."/>
            <person name="Shoemaker R.C."/>
            <person name="Jackson S.A."/>
        </authorList>
    </citation>
    <scope>NUCLEOTIDE SEQUENCE [LARGE SCALE GENOMIC DNA]</scope>
    <source>
        <strain evidence="3">cv. Williams 82</strain>
        <tissue evidence="2">Callus</tissue>
    </source>
</reference>
<feature type="compositionally biased region" description="Polar residues" evidence="1">
    <location>
        <begin position="39"/>
        <end position="57"/>
    </location>
</feature>
<evidence type="ECO:0000313" key="4">
    <source>
        <dbReference type="Proteomes" id="UP000008827"/>
    </source>
</evidence>
<keyword evidence="4" id="KW-1185">Reference proteome</keyword>
<evidence type="ECO:0000313" key="3">
    <source>
        <dbReference type="EnsemblPlants" id="KRH21280"/>
    </source>
</evidence>
<feature type="region of interest" description="Disordered" evidence="1">
    <location>
        <begin position="39"/>
        <end position="61"/>
    </location>
</feature>
<dbReference type="EMBL" id="CM000846">
    <property type="protein sequence ID" value="KRH21280.1"/>
    <property type="molecule type" value="Genomic_DNA"/>
</dbReference>
<dbReference type="EnsemblPlants" id="KRH21280">
    <property type="protein sequence ID" value="KRH21280"/>
    <property type="gene ID" value="GLYMA_13G229900"/>
</dbReference>
<gene>
    <name evidence="2" type="ORF">GLYMA_13G229900</name>
</gene>
<name>A0A0R0GSK8_SOYBN</name>
<dbReference type="Proteomes" id="UP000008827">
    <property type="component" value="Chromosome 13"/>
</dbReference>
<dbReference type="Gramene" id="KRH21280">
    <property type="protein sequence ID" value="KRH21280"/>
    <property type="gene ID" value="GLYMA_13G229900"/>
</dbReference>
<evidence type="ECO:0000313" key="2">
    <source>
        <dbReference type="EMBL" id="KRH21280.1"/>
    </source>
</evidence>
<organism evidence="2">
    <name type="scientific">Glycine max</name>
    <name type="common">Soybean</name>
    <name type="synonym">Glycine hispida</name>
    <dbReference type="NCBI Taxonomy" id="3847"/>
    <lineage>
        <taxon>Eukaryota</taxon>
        <taxon>Viridiplantae</taxon>
        <taxon>Streptophyta</taxon>
        <taxon>Embryophyta</taxon>
        <taxon>Tracheophyta</taxon>
        <taxon>Spermatophyta</taxon>
        <taxon>Magnoliopsida</taxon>
        <taxon>eudicotyledons</taxon>
        <taxon>Gunneridae</taxon>
        <taxon>Pentapetalae</taxon>
        <taxon>rosids</taxon>
        <taxon>fabids</taxon>
        <taxon>Fabales</taxon>
        <taxon>Fabaceae</taxon>
        <taxon>Papilionoideae</taxon>
        <taxon>50 kb inversion clade</taxon>
        <taxon>NPAAA clade</taxon>
        <taxon>indigoferoid/millettioid clade</taxon>
        <taxon>Phaseoleae</taxon>
        <taxon>Glycine</taxon>
        <taxon>Glycine subgen. Soja</taxon>
    </lineage>
</organism>
<proteinExistence type="predicted"/>
<protein>
    <submittedName>
        <fullName evidence="2 3">Uncharacterized protein</fullName>
    </submittedName>
</protein>
<reference evidence="2" key="3">
    <citation type="submission" date="2018-07" db="EMBL/GenBank/DDBJ databases">
        <title>WGS assembly of Glycine max.</title>
        <authorList>
            <person name="Schmutz J."/>
            <person name="Cannon S."/>
            <person name="Schlueter J."/>
            <person name="Ma J."/>
            <person name="Mitros T."/>
            <person name="Nelson W."/>
            <person name="Hyten D."/>
            <person name="Song Q."/>
            <person name="Thelen J."/>
            <person name="Cheng J."/>
            <person name="Xu D."/>
            <person name="Hellsten U."/>
            <person name="May G."/>
            <person name="Yu Y."/>
            <person name="Sakurai T."/>
            <person name="Umezawa T."/>
            <person name="Bhattacharyya M."/>
            <person name="Sandhu D."/>
            <person name="Valliyodan B."/>
            <person name="Lindquist E."/>
            <person name="Peto M."/>
            <person name="Grant D."/>
            <person name="Shu S."/>
            <person name="Goodstein D."/>
            <person name="Barry K."/>
            <person name="Futrell-Griggs M."/>
            <person name="Abernathy B."/>
            <person name="Du J."/>
            <person name="Tian Z."/>
            <person name="Zhu L."/>
            <person name="Gill N."/>
            <person name="Joshi T."/>
            <person name="Libault M."/>
            <person name="Sethuraman A."/>
            <person name="Zhang X."/>
            <person name="Shinozaki K."/>
            <person name="Nguyen H."/>
            <person name="Wing R."/>
            <person name="Cregan P."/>
            <person name="Specht J."/>
            <person name="Grimwood J."/>
            <person name="Rokhsar D."/>
            <person name="Stacey G."/>
            <person name="Shoemaker R."/>
            <person name="Jackson S."/>
        </authorList>
    </citation>
    <scope>NUCLEOTIDE SEQUENCE</scope>
    <source>
        <tissue evidence="2">Callus</tissue>
    </source>
</reference>
<dbReference type="InParanoid" id="A0A0R0GSK8"/>